<evidence type="ECO:0000256" key="5">
    <source>
        <dbReference type="ARBA" id="ARBA00023186"/>
    </source>
</evidence>
<feature type="domain" description="J" evidence="8">
    <location>
        <begin position="211"/>
        <end position="262"/>
    </location>
</feature>
<evidence type="ECO:0000256" key="1">
    <source>
        <dbReference type="ARBA" id="ARBA00004167"/>
    </source>
</evidence>
<gene>
    <name evidence="9" type="ORF">F2Q65_15745</name>
</gene>
<feature type="transmembrane region" description="Helical" evidence="7">
    <location>
        <begin position="57"/>
        <end position="75"/>
    </location>
</feature>
<keyword evidence="3 7" id="KW-1133">Transmembrane helix</keyword>
<name>A0A5M8FI21_9GAMM</name>
<dbReference type="CDD" id="cd06257">
    <property type="entry name" value="DnaJ"/>
    <property type="match status" value="1"/>
</dbReference>
<keyword evidence="5" id="KW-0143">Chaperone</keyword>
<organism evidence="9 10">
    <name type="scientific">Thiohalocapsa marina</name>
    <dbReference type="NCBI Taxonomy" id="424902"/>
    <lineage>
        <taxon>Bacteria</taxon>
        <taxon>Pseudomonadati</taxon>
        <taxon>Pseudomonadota</taxon>
        <taxon>Gammaproteobacteria</taxon>
        <taxon>Chromatiales</taxon>
        <taxon>Chromatiaceae</taxon>
        <taxon>Thiohalocapsa</taxon>
    </lineage>
</organism>
<dbReference type="Gene3D" id="1.10.287.110">
    <property type="entry name" value="DnaJ domain"/>
    <property type="match status" value="1"/>
</dbReference>
<dbReference type="OrthoDB" id="581986at2"/>
<keyword evidence="2 7" id="KW-0812">Transmembrane</keyword>
<dbReference type="RefSeq" id="WP_150094368.1">
    <property type="nucleotide sequence ID" value="NZ_JBFUOH010000111.1"/>
</dbReference>
<proteinExistence type="inferred from homology"/>
<dbReference type="InterPro" id="IPR001623">
    <property type="entry name" value="DnaJ_domain"/>
</dbReference>
<evidence type="ECO:0000256" key="3">
    <source>
        <dbReference type="ARBA" id="ARBA00022989"/>
    </source>
</evidence>
<dbReference type="GO" id="GO:0016020">
    <property type="term" value="C:membrane"/>
    <property type="evidence" value="ECO:0007669"/>
    <property type="project" value="UniProtKB-SubCell"/>
</dbReference>
<sequence length="262" mass="27880">MGRLIILLAVIVGLLWFLHWFRRTPPHQVAAVLRKVLLWGGIGLVMLAALSGRLNPIFAALAAAVPVLMRLLHLMRMLPMLQQVLRALGLGGLVPPPGTTGGPGGTAGAGRGSSIRTRYLDMTLEHDSGRMDGRVREGPFAGRALSELELPQLLRMLELYQESDPRSASVLVAYLDREHGDAWRDAAGAGVGDDAHAGAAAQAGHAMGRDEALAILGLGPDADAEAIRAAHRRLMQKFHPDRGGSDYLAARINAAKALLLGD</sequence>
<evidence type="ECO:0000259" key="8">
    <source>
        <dbReference type="PROSITE" id="PS50076"/>
    </source>
</evidence>
<comment type="subcellular location">
    <subcellularLocation>
        <location evidence="1">Membrane</location>
        <topology evidence="1">Single-pass membrane protein</topology>
    </subcellularLocation>
</comment>
<keyword evidence="4 7" id="KW-0472">Membrane</keyword>
<evidence type="ECO:0000256" key="6">
    <source>
        <dbReference type="ARBA" id="ARBA00038105"/>
    </source>
</evidence>
<dbReference type="Proteomes" id="UP000322981">
    <property type="component" value="Unassembled WGS sequence"/>
</dbReference>
<feature type="transmembrane region" description="Helical" evidence="7">
    <location>
        <begin position="6"/>
        <end position="21"/>
    </location>
</feature>
<evidence type="ECO:0000256" key="7">
    <source>
        <dbReference type="SAM" id="Phobius"/>
    </source>
</evidence>
<dbReference type="InterPro" id="IPR036869">
    <property type="entry name" value="J_dom_sf"/>
</dbReference>
<evidence type="ECO:0000313" key="10">
    <source>
        <dbReference type="Proteomes" id="UP000322981"/>
    </source>
</evidence>
<keyword evidence="10" id="KW-1185">Reference proteome</keyword>
<dbReference type="PROSITE" id="PS50076">
    <property type="entry name" value="DNAJ_2"/>
    <property type="match status" value="1"/>
</dbReference>
<comment type="caution">
    <text evidence="9">The sequence shown here is derived from an EMBL/GenBank/DDBJ whole genome shotgun (WGS) entry which is preliminary data.</text>
</comment>
<dbReference type="AlphaFoldDB" id="A0A5M8FI21"/>
<evidence type="ECO:0000256" key="4">
    <source>
        <dbReference type="ARBA" id="ARBA00023136"/>
    </source>
</evidence>
<protein>
    <submittedName>
        <fullName evidence="9">Molecular chaperone DnaJ</fullName>
    </submittedName>
</protein>
<evidence type="ECO:0000313" key="9">
    <source>
        <dbReference type="EMBL" id="KAA6183406.1"/>
    </source>
</evidence>
<dbReference type="PANTHER" id="PTHR12763:SF28">
    <property type="entry name" value="GEO10507P1-RELATED"/>
    <property type="match status" value="1"/>
</dbReference>
<dbReference type="EMBL" id="VWXX01000033">
    <property type="protein sequence ID" value="KAA6183406.1"/>
    <property type="molecule type" value="Genomic_DNA"/>
</dbReference>
<reference evidence="9 10" key="1">
    <citation type="submission" date="2019-09" db="EMBL/GenBank/DDBJ databases">
        <title>Whole-genome sequence of the purple sulfur bacterium Thiohalocapsa marina DSM 19078.</title>
        <authorList>
            <person name="Kyndt J.A."/>
            <person name="Meyer T.E."/>
        </authorList>
    </citation>
    <scope>NUCLEOTIDE SEQUENCE [LARGE SCALE GENOMIC DNA]</scope>
    <source>
        <strain evidence="9 10">DSM 19078</strain>
    </source>
</reference>
<evidence type="ECO:0000256" key="2">
    <source>
        <dbReference type="ARBA" id="ARBA00022692"/>
    </source>
</evidence>
<feature type="transmembrane region" description="Helical" evidence="7">
    <location>
        <begin position="33"/>
        <end position="51"/>
    </location>
</feature>
<accession>A0A5M8FI21</accession>
<comment type="similarity">
    <text evidence="6">Belongs to the TIM14 family.</text>
</comment>
<dbReference type="SUPFAM" id="SSF46565">
    <property type="entry name" value="Chaperone J-domain"/>
    <property type="match status" value="1"/>
</dbReference>
<dbReference type="SMART" id="SM00271">
    <property type="entry name" value="DnaJ"/>
    <property type="match status" value="1"/>
</dbReference>
<dbReference type="PANTHER" id="PTHR12763">
    <property type="match status" value="1"/>
</dbReference>